<dbReference type="GO" id="GO:0016853">
    <property type="term" value="F:isomerase activity"/>
    <property type="evidence" value="ECO:0007669"/>
    <property type="project" value="UniProtKB-KW"/>
</dbReference>
<sequence length="148" mass="16119">MSKMRNQVDVSTCIELITTMSAAVGARDIDAVLSYFDDDCVFVNGVTGETSAKPDLVTFLAETWSAFPDYTPRPVATYLQENTLGVLFEISATPAGSEGGVSARKAQWMVAAFSTFDPLSLKIIRDSYYVDEAMIEEKVAHAQGFVLD</sequence>
<evidence type="ECO:0000313" key="3">
    <source>
        <dbReference type="Proteomes" id="UP000219565"/>
    </source>
</evidence>
<gene>
    <name evidence="2" type="ORF">SAMN04244553_5345</name>
</gene>
<dbReference type="Proteomes" id="UP000219565">
    <property type="component" value="Unassembled WGS sequence"/>
</dbReference>
<keyword evidence="3" id="KW-1185">Reference proteome</keyword>
<dbReference type="SUPFAM" id="SSF54427">
    <property type="entry name" value="NTF2-like"/>
    <property type="match status" value="1"/>
</dbReference>
<dbReference type="OrthoDB" id="4488888at2"/>
<protein>
    <submittedName>
        <fullName evidence="2">Ketosteroid isomerase homolog</fullName>
    </submittedName>
</protein>
<organism evidence="2 3">
    <name type="scientific">Nocardia amikacinitolerans</name>
    <dbReference type="NCBI Taxonomy" id="756689"/>
    <lineage>
        <taxon>Bacteria</taxon>
        <taxon>Bacillati</taxon>
        <taxon>Actinomycetota</taxon>
        <taxon>Actinomycetes</taxon>
        <taxon>Mycobacteriales</taxon>
        <taxon>Nocardiaceae</taxon>
        <taxon>Nocardia</taxon>
    </lineage>
</organism>
<dbReference type="InterPro" id="IPR032710">
    <property type="entry name" value="NTF2-like_dom_sf"/>
</dbReference>
<name>A0A285LV69_9NOCA</name>
<dbReference type="EMBL" id="OBEG01000006">
    <property type="protein sequence ID" value="SNY88373.1"/>
    <property type="molecule type" value="Genomic_DNA"/>
</dbReference>
<evidence type="ECO:0000259" key="1">
    <source>
        <dbReference type="Pfam" id="PF12680"/>
    </source>
</evidence>
<dbReference type="InterPro" id="IPR037401">
    <property type="entry name" value="SnoaL-like"/>
</dbReference>
<proteinExistence type="predicted"/>
<evidence type="ECO:0000313" key="2">
    <source>
        <dbReference type="EMBL" id="SNY88373.1"/>
    </source>
</evidence>
<dbReference type="Gene3D" id="3.10.450.50">
    <property type="match status" value="1"/>
</dbReference>
<keyword evidence="2" id="KW-0413">Isomerase</keyword>
<dbReference type="Pfam" id="PF12680">
    <property type="entry name" value="SnoaL_2"/>
    <property type="match status" value="1"/>
</dbReference>
<reference evidence="2 3" key="1">
    <citation type="submission" date="2017-09" db="EMBL/GenBank/DDBJ databases">
        <authorList>
            <person name="Ehlers B."/>
            <person name="Leendertz F.H."/>
        </authorList>
    </citation>
    <scope>NUCLEOTIDE SEQUENCE [LARGE SCALE GENOMIC DNA]</scope>
    <source>
        <strain evidence="2 3">DSM 45537</strain>
    </source>
</reference>
<feature type="domain" description="SnoaL-like" evidence="1">
    <location>
        <begin position="20"/>
        <end position="110"/>
    </location>
</feature>
<accession>A0A285LV69</accession>
<dbReference type="AlphaFoldDB" id="A0A285LV69"/>